<dbReference type="AlphaFoldDB" id="A0A6G1EM13"/>
<evidence type="ECO:0000313" key="2">
    <source>
        <dbReference type="Proteomes" id="UP000479710"/>
    </source>
</evidence>
<evidence type="ECO:0000313" key="1">
    <source>
        <dbReference type="EMBL" id="KAF0925662.1"/>
    </source>
</evidence>
<dbReference type="Proteomes" id="UP000479710">
    <property type="component" value="Unassembled WGS sequence"/>
</dbReference>
<accession>A0A6G1EM13</accession>
<proteinExistence type="predicted"/>
<reference evidence="1 2" key="1">
    <citation type="submission" date="2019-11" db="EMBL/GenBank/DDBJ databases">
        <title>Whole genome sequence of Oryza granulata.</title>
        <authorList>
            <person name="Li W."/>
        </authorList>
    </citation>
    <scope>NUCLEOTIDE SEQUENCE [LARGE SCALE GENOMIC DNA]</scope>
    <source>
        <strain evidence="2">cv. Menghai</strain>
        <tissue evidence="1">Leaf</tissue>
    </source>
</reference>
<comment type="caution">
    <text evidence="1">The sequence shown here is derived from an EMBL/GenBank/DDBJ whole genome shotgun (WGS) entry which is preliminary data.</text>
</comment>
<name>A0A6G1EM13_9ORYZ</name>
<sequence length="135" mass="15734">MSCGACLRRRTTRHSCALKPHESSLRSWRHMPPGLRPARRKTEVVLRWISHDASTWVNFGSAKGNPRLLSRESMQREAYWQCSRPSQSRAEGPENCNLQSDKRRHCSKFGQDELKAAKTAPKDWFWVLSIRKEKE</sequence>
<protein>
    <submittedName>
        <fullName evidence="1">Uncharacterized protein</fullName>
    </submittedName>
</protein>
<dbReference type="EMBL" id="SPHZ02000003">
    <property type="protein sequence ID" value="KAF0925662.1"/>
    <property type="molecule type" value="Genomic_DNA"/>
</dbReference>
<keyword evidence="2" id="KW-1185">Reference proteome</keyword>
<gene>
    <name evidence="1" type="ORF">E2562_017230</name>
</gene>
<organism evidence="1 2">
    <name type="scientific">Oryza meyeriana var. granulata</name>
    <dbReference type="NCBI Taxonomy" id="110450"/>
    <lineage>
        <taxon>Eukaryota</taxon>
        <taxon>Viridiplantae</taxon>
        <taxon>Streptophyta</taxon>
        <taxon>Embryophyta</taxon>
        <taxon>Tracheophyta</taxon>
        <taxon>Spermatophyta</taxon>
        <taxon>Magnoliopsida</taxon>
        <taxon>Liliopsida</taxon>
        <taxon>Poales</taxon>
        <taxon>Poaceae</taxon>
        <taxon>BOP clade</taxon>
        <taxon>Oryzoideae</taxon>
        <taxon>Oryzeae</taxon>
        <taxon>Oryzinae</taxon>
        <taxon>Oryza</taxon>
        <taxon>Oryza meyeriana</taxon>
    </lineage>
</organism>